<evidence type="ECO:0000256" key="2">
    <source>
        <dbReference type="ARBA" id="ARBA00022692"/>
    </source>
</evidence>
<dbReference type="Proteomes" id="UP001479436">
    <property type="component" value="Unassembled WGS sequence"/>
</dbReference>
<organism evidence="6 7">
    <name type="scientific">Basidiobolus ranarum</name>
    <dbReference type="NCBI Taxonomy" id="34480"/>
    <lineage>
        <taxon>Eukaryota</taxon>
        <taxon>Fungi</taxon>
        <taxon>Fungi incertae sedis</taxon>
        <taxon>Zoopagomycota</taxon>
        <taxon>Entomophthoromycotina</taxon>
        <taxon>Basidiobolomycetes</taxon>
        <taxon>Basidiobolales</taxon>
        <taxon>Basidiobolaceae</taxon>
        <taxon>Basidiobolus</taxon>
    </lineage>
</organism>
<feature type="transmembrane region" description="Helical" evidence="5">
    <location>
        <begin position="33"/>
        <end position="57"/>
    </location>
</feature>
<evidence type="ECO:0000256" key="1">
    <source>
        <dbReference type="ARBA" id="ARBA00004127"/>
    </source>
</evidence>
<keyword evidence="4 5" id="KW-0472">Membrane</keyword>
<sequence length="130" mass="15377">MTNINWWTTTSCHGLDFVFMFIEFSLSRWVLKVPYLILVLFISVTYMFWAWIIYAIYNNWVYGFLDWYRPTGAVLGGYLGVTAAFVVVCFFMYGLHYTREYIARRFFPQEKSADFCVIDTGSKECVEVNI</sequence>
<comment type="caution">
    <text evidence="6">The sequence shown here is derived from an EMBL/GenBank/DDBJ whole genome shotgun (WGS) entry which is preliminary data.</text>
</comment>
<keyword evidence="2 5" id="KW-0812">Transmembrane</keyword>
<gene>
    <name evidence="6" type="ORF">K7432_007836</name>
</gene>
<protein>
    <submittedName>
        <fullName evidence="6">Uncharacterized protein</fullName>
    </submittedName>
</protein>
<evidence type="ECO:0000313" key="7">
    <source>
        <dbReference type="Proteomes" id="UP001479436"/>
    </source>
</evidence>
<accession>A0ABR2WSR7</accession>
<dbReference type="InterPro" id="IPR006838">
    <property type="entry name" value="ADTRP_AIG1"/>
</dbReference>
<proteinExistence type="predicted"/>
<comment type="subcellular location">
    <subcellularLocation>
        <location evidence="1">Endomembrane system</location>
        <topology evidence="1">Multi-pass membrane protein</topology>
    </subcellularLocation>
</comment>
<feature type="transmembrane region" description="Helical" evidence="5">
    <location>
        <begin position="77"/>
        <end position="95"/>
    </location>
</feature>
<evidence type="ECO:0000256" key="5">
    <source>
        <dbReference type="SAM" id="Phobius"/>
    </source>
</evidence>
<reference evidence="6 7" key="1">
    <citation type="submission" date="2023-04" db="EMBL/GenBank/DDBJ databases">
        <title>Genome of Basidiobolus ranarum AG-B5.</title>
        <authorList>
            <person name="Stajich J.E."/>
            <person name="Carter-House D."/>
            <person name="Gryganskyi A."/>
        </authorList>
    </citation>
    <scope>NUCLEOTIDE SEQUENCE [LARGE SCALE GENOMIC DNA]</scope>
    <source>
        <strain evidence="6 7">AG-B5</strain>
    </source>
</reference>
<dbReference type="EMBL" id="JASJQH010000406">
    <property type="protein sequence ID" value="KAK9764556.1"/>
    <property type="molecule type" value="Genomic_DNA"/>
</dbReference>
<evidence type="ECO:0000256" key="4">
    <source>
        <dbReference type="ARBA" id="ARBA00023136"/>
    </source>
</evidence>
<keyword evidence="3 5" id="KW-1133">Transmembrane helix</keyword>
<evidence type="ECO:0000313" key="6">
    <source>
        <dbReference type="EMBL" id="KAK9764556.1"/>
    </source>
</evidence>
<evidence type="ECO:0000256" key="3">
    <source>
        <dbReference type="ARBA" id="ARBA00022989"/>
    </source>
</evidence>
<keyword evidence="7" id="KW-1185">Reference proteome</keyword>
<name>A0ABR2WSR7_9FUNG</name>
<dbReference type="Pfam" id="PF04750">
    <property type="entry name" value="Far-17a_AIG1"/>
    <property type="match status" value="1"/>
</dbReference>